<feature type="region of interest" description="Disordered" evidence="1">
    <location>
        <begin position="129"/>
        <end position="153"/>
    </location>
</feature>
<proteinExistence type="predicted"/>
<dbReference type="PROSITE" id="PS51257">
    <property type="entry name" value="PROKAR_LIPOPROTEIN"/>
    <property type="match status" value="1"/>
</dbReference>
<dbReference type="AlphaFoldDB" id="A0A382PYT5"/>
<feature type="compositionally biased region" description="Basic and acidic residues" evidence="1">
    <location>
        <begin position="129"/>
        <end position="147"/>
    </location>
</feature>
<accession>A0A382PYT5</accession>
<reference evidence="2" key="1">
    <citation type="submission" date="2018-05" db="EMBL/GenBank/DDBJ databases">
        <authorList>
            <person name="Lanie J.A."/>
            <person name="Ng W.-L."/>
            <person name="Kazmierczak K.M."/>
            <person name="Andrzejewski T.M."/>
            <person name="Davidsen T.M."/>
            <person name="Wayne K.J."/>
            <person name="Tettelin H."/>
            <person name="Glass J.I."/>
            <person name="Rusch D."/>
            <person name="Podicherti R."/>
            <person name="Tsui H.-C.T."/>
            <person name="Winkler M.E."/>
        </authorList>
    </citation>
    <scope>NUCLEOTIDE SEQUENCE</scope>
</reference>
<evidence type="ECO:0008006" key="3">
    <source>
        <dbReference type="Google" id="ProtNLM"/>
    </source>
</evidence>
<gene>
    <name evidence="2" type="ORF">METZ01_LOCUS331358</name>
</gene>
<organism evidence="2">
    <name type="scientific">marine metagenome</name>
    <dbReference type="NCBI Taxonomy" id="408172"/>
    <lineage>
        <taxon>unclassified sequences</taxon>
        <taxon>metagenomes</taxon>
        <taxon>ecological metagenomes</taxon>
    </lineage>
</organism>
<evidence type="ECO:0000256" key="1">
    <source>
        <dbReference type="SAM" id="MobiDB-lite"/>
    </source>
</evidence>
<protein>
    <recommendedName>
        <fullName evidence="3">Metal ABC transporter ATP-binding protein</fullName>
    </recommendedName>
</protein>
<name>A0A382PYT5_9ZZZZ</name>
<dbReference type="EMBL" id="UINC01110774">
    <property type="protein sequence ID" value="SVC78504.1"/>
    <property type="molecule type" value="Genomic_DNA"/>
</dbReference>
<evidence type="ECO:0000313" key="2">
    <source>
        <dbReference type="EMBL" id="SVC78504.1"/>
    </source>
</evidence>
<sequence length="153" mass="17340">MRLKITTLALFLLFIVTGCASSPNEMAASYVSPLIYQSYDCQQLVMESDRVSRRVQSMHAKLDEKESDDSAKMAVGLILFWPALFFLDGDEDGAIEYKRLKGESEAIHQAAIARKCDLKLLVPPMPKEVKKTEEEKLADKKTKEERCQQYGEC</sequence>